<dbReference type="OrthoDB" id="21595at2759"/>
<dbReference type="STRING" id="45882.A0A0V1CX56"/>
<accession>A0A0V1CX56</accession>
<protein>
    <submittedName>
        <fullName evidence="3">Myophilin</fullName>
    </submittedName>
</protein>
<dbReference type="Pfam" id="PF00307">
    <property type="entry name" value="CH"/>
    <property type="match status" value="1"/>
</dbReference>
<dbReference type="InterPro" id="IPR003096">
    <property type="entry name" value="SM22_calponin"/>
</dbReference>
<dbReference type="GO" id="GO:0007015">
    <property type="term" value="P:actin filament organization"/>
    <property type="evidence" value="ECO:0007669"/>
    <property type="project" value="TreeGrafter"/>
</dbReference>
<dbReference type="GO" id="GO:0015629">
    <property type="term" value="C:actin cytoskeleton"/>
    <property type="evidence" value="ECO:0007669"/>
    <property type="project" value="TreeGrafter"/>
</dbReference>
<comment type="caution">
    <text evidence="3">The sequence shown here is derived from an EMBL/GenBank/DDBJ whole genome shotgun (WGS) entry which is preliminary data.</text>
</comment>
<dbReference type="AlphaFoldDB" id="A0A0V1CX56"/>
<feature type="domain" description="Calponin-homology (CH)" evidence="2">
    <location>
        <begin position="24"/>
        <end position="133"/>
    </location>
</feature>
<dbReference type="PANTHER" id="PTHR47385">
    <property type="entry name" value="CALPONIN"/>
    <property type="match status" value="1"/>
</dbReference>
<reference evidence="3 4" key="1">
    <citation type="submission" date="2015-01" db="EMBL/GenBank/DDBJ databases">
        <title>Evolution of Trichinella species and genotypes.</title>
        <authorList>
            <person name="Korhonen P.K."/>
            <person name="Edoardo P."/>
            <person name="Giuseppe L.R."/>
            <person name="Gasser R.B."/>
        </authorList>
    </citation>
    <scope>NUCLEOTIDE SEQUENCE [LARGE SCALE GENOMIC DNA]</scope>
    <source>
        <strain evidence="3">ISS120</strain>
    </source>
</reference>
<dbReference type="InterPro" id="IPR036872">
    <property type="entry name" value="CH_dom_sf"/>
</dbReference>
<dbReference type="EMBL" id="JYDI01000078">
    <property type="protein sequence ID" value="KRY53866.1"/>
    <property type="molecule type" value="Genomic_DNA"/>
</dbReference>
<dbReference type="GO" id="GO:0051015">
    <property type="term" value="F:actin filament binding"/>
    <property type="evidence" value="ECO:0007669"/>
    <property type="project" value="TreeGrafter"/>
</dbReference>
<dbReference type="InterPro" id="IPR001715">
    <property type="entry name" value="CH_dom"/>
</dbReference>
<dbReference type="PROSITE" id="PS50021">
    <property type="entry name" value="CH"/>
    <property type="match status" value="1"/>
</dbReference>
<dbReference type="Gene3D" id="1.10.418.10">
    <property type="entry name" value="Calponin-like domain"/>
    <property type="match status" value="1"/>
</dbReference>
<evidence type="ECO:0000313" key="4">
    <source>
        <dbReference type="Proteomes" id="UP000054653"/>
    </source>
</evidence>
<feature type="region of interest" description="Disordered" evidence="1">
    <location>
        <begin position="201"/>
        <end position="258"/>
    </location>
</feature>
<evidence type="ECO:0000259" key="2">
    <source>
        <dbReference type="PROSITE" id="PS50021"/>
    </source>
</evidence>
<dbReference type="PANTHER" id="PTHR47385:SF9">
    <property type="entry name" value="CALPONIN-HOMOLOGY (CH) DOMAIN-CONTAINING PROTEIN"/>
    <property type="match status" value="1"/>
</dbReference>
<proteinExistence type="predicted"/>
<name>A0A0V1CX56_TRIBR</name>
<dbReference type="FunFam" id="1.10.418.10:FF:000075">
    <property type="entry name" value="Transgelin"/>
    <property type="match status" value="1"/>
</dbReference>
<gene>
    <name evidence="3" type="ORF">T03_1064</name>
</gene>
<dbReference type="PRINTS" id="PR00888">
    <property type="entry name" value="SM22CALPONIN"/>
</dbReference>
<dbReference type="SMART" id="SM00033">
    <property type="entry name" value="CH"/>
    <property type="match status" value="1"/>
</dbReference>
<keyword evidence="4" id="KW-1185">Reference proteome</keyword>
<evidence type="ECO:0000313" key="3">
    <source>
        <dbReference type="EMBL" id="KRY53866.1"/>
    </source>
</evidence>
<evidence type="ECO:0000256" key="1">
    <source>
        <dbReference type="SAM" id="MobiDB-lite"/>
    </source>
</evidence>
<sequence length="258" mass="28882">MASRTTPGGLGFAVLQKQASKFNEEEAHEILEWIKKVTNEQISTEGTRDNFTKLTKDGTLLCKLANSLQPNSVKKIQKPISNFACMENINCFTEAAKKMGVPTEETFQSVDLFEERDLYSVCVCLLSLARKAAGMGKPTIDSKKRNEKTFQHSEYNFTNALVEITIPFTALPTAVHTKFGNDDLTSFNNEYDESIQNISTTHKPEETQYDENSQNPTSVKEPIPSMEPGNKEAENKMEMENTAPVEDEFLPPLNATIN</sequence>
<dbReference type="SUPFAM" id="SSF47576">
    <property type="entry name" value="Calponin-homology domain, CH-domain"/>
    <property type="match status" value="1"/>
</dbReference>
<organism evidence="3 4">
    <name type="scientific">Trichinella britovi</name>
    <name type="common">Parasitic roundworm</name>
    <dbReference type="NCBI Taxonomy" id="45882"/>
    <lineage>
        <taxon>Eukaryota</taxon>
        <taxon>Metazoa</taxon>
        <taxon>Ecdysozoa</taxon>
        <taxon>Nematoda</taxon>
        <taxon>Enoplea</taxon>
        <taxon>Dorylaimia</taxon>
        <taxon>Trichinellida</taxon>
        <taxon>Trichinellidae</taxon>
        <taxon>Trichinella</taxon>
    </lineage>
</organism>
<feature type="compositionally biased region" description="Basic and acidic residues" evidence="1">
    <location>
        <begin position="229"/>
        <end position="239"/>
    </location>
</feature>
<dbReference type="InterPro" id="IPR050606">
    <property type="entry name" value="Calponin-like"/>
</dbReference>
<dbReference type="Proteomes" id="UP000054653">
    <property type="component" value="Unassembled WGS sequence"/>
</dbReference>